<comment type="similarity">
    <text evidence="1">Belongs to the type-I restriction system S methylase family.</text>
</comment>
<dbReference type="Pfam" id="PF01420">
    <property type="entry name" value="Methylase_S"/>
    <property type="match status" value="2"/>
</dbReference>
<sequence>MTRAMKDSSIECIGDIPVDWEVRKLGGITDVRDGTHDSPKYHSTGIPFITSKNLVNGDIHWENANYISERDHAKFSIRSNVDDGDLLFGMIGTVGNPVLVKKEFEFSIKNMALIKFNKGFILNSYLYYLFLSECIEKQFSMQTNSSVQTFIALGSIRNLKIPLPQLNEQQQIARYLDEKVGQIDIIIDKTKSSIDEYKAYKQSVITETVTKGLDKTVTMKDSGIEWIGEIPEHWNIDKIKRITYVKGRIGWQGLKTSEFIETGPYLITGTDFEDGIINWNTCVHITEARYDEANYIQVQEGDLLITKDGTVGKLAIVTNMPDKTSVNSGVFVTRPLNDKYVNKFLYYVMDSEIFWKYFRSSLTGNSTILHLYQNVFEQFWIPLPDTKTQDAIVEYLDAKLSEVNSLIAKKQQLITELEAYKKSMIYEVVTGKKEVK</sequence>
<dbReference type="GO" id="GO:0009307">
    <property type="term" value="P:DNA restriction-modification system"/>
    <property type="evidence" value="ECO:0007669"/>
    <property type="project" value="UniProtKB-KW"/>
</dbReference>
<comment type="caution">
    <text evidence="5">The sequence shown here is derived from an EMBL/GenBank/DDBJ whole genome shotgun (WGS) entry which is preliminary data.</text>
</comment>
<feature type="domain" description="Type I restriction modification DNA specificity" evidence="4">
    <location>
        <begin position="17"/>
        <end position="186"/>
    </location>
</feature>
<dbReference type="InterPro" id="IPR000055">
    <property type="entry name" value="Restrct_endonuc_typeI_TRD"/>
</dbReference>
<evidence type="ECO:0000256" key="2">
    <source>
        <dbReference type="ARBA" id="ARBA00022747"/>
    </source>
</evidence>
<dbReference type="GO" id="GO:0009035">
    <property type="term" value="F:type I site-specific deoxyribonuclease activity"/>
    <property type="evidence" value="ECO:0007669"/>
    <property type="project" value="UniProtKB-EC"/>
</dbReference>
<dbReference type="Gene3D" id="3.90.220.20">
    <property type="entry name" value="DNA methylase specificity domains"/>
    <property type="match status" value="2"/>
</dbReference>
<dbReference type="EMBL" id="JACDUH010000001">
    <property type="protein sequence ID" value="MBA2850842.1"/>
    <property type="molecule type" value="Genomic_DNA"/>
</dbReference>
<dbReference type="SUPFAM" id="SSF116734">
    <property type="entry name" value="DNA methylase specificity domain"/>
    <property type="match status" value="2"/>
</dbReference>
<dbReference type="PANTHER" id="PTHR30408">
    <property type="entry name" value="TYPE-1 RESTRICTION ENZYME ECOKI SPECIFICITY PROTEIN"/>
    <property type="match status" value="1"/>
</dbReference>
<organism evidence="5 6">
    <name type="scientific">Methanococcus maripaludis</name>
    <name type="common">Methanococcus deltae</name>
    <dbReference type="NCBI Taxonomy" id="39152"/>
    <lineage>
        <taxon>Archaea</taxon>
        <taxon>Methanobacteriati</taxon>
        <taxon>Methanobacteriota</taxon>
        <taxon>Methanomada group</taxon>
        <taxon>Methanococci</taxon>
        <taxon>Methanococcales</taxon>
        <taxon>Methanococcaceae</taxon>
        <taxon>Methanococcus</taxon>
    </lineage>
</organism>
<evidence type="ECO:0000313" key="5">
    <source>
        <dbReference type="EMBL" id="MBA2850842.1"/>
    </source>
</evidence>
<evidence type="ECO:0000313" key="6">
    <source>
        <dbReference type="Proteomes" id="UP000564425"/>
    </source>
</evidence>
<proteinExistence type="inferred from homology"/>
<evidence type="ECO:0000259" key="4">
    <source>
        <dbReference type="Pfam" id="PF01420"/>
    </source>
</evidence>
<keyword evidence="3" id="KW-0238">DNA-binding</keyword>
<dbReference type="CDD" id="cd17246">
    <property type="entry name" value="RMtype1_S_SonII-TRD2-CR2_like"/>
    <property type="match status" value="1"/>
</dbReference>
<dbReference type="AlphaFoldDB" id="A0A7J9NT58"/>
<dbReference type="GO" id="GO:0003677">
    <property type="term" value="F:DNA binding"/>
    <property type="evidence" value="ECO:0007669"/>
    <property type="project" value="UniProtKB-KW"/>
</dbReference>
<evidence type="ECO:0000256" key="1">
    <source>
        <dbReference type="ARBA" id="ARBA00010923"/>
    </source>
</evidence>
<accession>A0A7J9NT58</accession>
<name>A0A7J9NT58_METMI</name>
<gene>
    <name evidence="5" type="ORF">HNP86_000973</name>
</gene>
<dbReference type="EC" id="3.1.21.3" evidence="5"/>
<dbReference type="Gene3D" id="1.10.287.1120">
    <property type="entry name" value="Bipartite methylase S protein"/>
    <property type="match status" value="1"/>
</dbReference>
<protein>
    <submittedName>
        <fullName evidence="5">Type I restriction enzyme S subunit</fullName>
        <ecNumber evidence="5">3.1.21.3</ecNumber>
    </submittedName>
</protein>
<dbReference type="PANTHER" id="PTHR30408:SF12">
    <property type="entry name" value="TYPE I RESTRICTION ENZYME MJAVIII SPECIFICITY SUBUNIT"/>
    <property type="match status" value="1"/>
</dbReference>
<keyword evidence="5" id="KW-0378">Hydrolase</keyword>
<reference evidence="5 6" key="1">
    <citation type="submission" date="2020-07" db="EMBL/GenBank/DDBJ databases">
        <title>Genomic Encyclopedia of Type Strains, Phase IV (KMG-V): Genome sequencing to study the core and pangenomes of soil and plant-associated prokaryotes.</title>
        <authorList>
            <person name="Whitman W."/>
        </authorList>
    </citation>
    <scope>NUCLEOTIDE SEQUENCE [LARGE SCALE GENOMIC DNA]</scope>
    <source>
        <strain evidence="5 6">A1</strain>
    </source>
</reference>
<feature type="domain" description="Type I restriction modification DNA specificity" evidence="4">
    <location>
        <begin position="258"/>
        <end position="415"/>
    </location>
</feature>
<dbReference type="InterPro" id="IPR044946">
    <property type="entry name" value="Restrct_endonuc_typeI_TRD_sf"/>
</dbReference>
<dbReference type="InterPro" id="IPR052021">
    <property type="entry name" value="Type-I_RS_S_subunit"/>
</dbReference>
<evidence type="ECO:0000256" key="3">
    <source>
        <dbReference type="ARBA" id="ARBA00023125"/>
    </source>
</evidence>
<keyword evidence="2" id="KW-0680">Restriction system</keyword>
<dbReference type="RefSeq" id="WP_181500883.1">
    <property type="nucleotide sequence ID" value="NZ_JACDUH010000001.1"/>
</dbReference>
<dbReference type="Proteomes" id="UP000564425">
    <property type="component" value="Unassembled WGS sequence"/>
</dbReference>